<feature type="site" description="Cleavage (non-hydrolytic); by autocatalysis" evidence="12">
    <location>
        <begin position="459"/>
        <end position="460"/>
    </location>
</feature>
<evidence type="ECO:0000256" key="9">
    <source>
        <dbReference type="ARBA" id="ARBA00023239"/>
    </source>
</evidence>
<feature type="active site" description="Schiff-base intermediate with substrate; via pyruvic acid; for decarboxylase activity" evidence="12">
    <location>
        <position position="460"/>
    </location>
</feature>
<organism evidence="14 15">
    <name type="scientific">Actinomortierella ambigua</name>
    <dbReference type="NCBI Taxonomy" id="1343610"/>
    <lineage>
        <taxon>Eukaryota</taxon>
        <taxon>Fungi</taxon>
        <taxon>Fungi incertae sedis</taxon>
        <taxon>Mucoromycota</taxon>
        <taxon>Mortierellomycotina</taxon>
        <taxon>Mortierellomycetes</taxon>
        <taxon>Mortierellales</taxon>
        <taxon>Mortierellaceae</taxon>
        <taxon>Actinomortierella</taxon>
    </lineage>
</organism>
<reference evidence="14" key="1">
    <citation type="journal article" date="2020" name="Fungal Divers.">
        <title>Resolving the Mortierellaceae phylogeny through synthesis of multi-gene phylogenetics and phylogenomics.</title>
        <authorList>
            <person name="Vandepol N."/>
            <person name="Liber J."/>
            <person name="Desiro A."/>
            <person name="Na H."/>
            <person name="Kennedy M."/>
            <person name="Barry K."/>
            <person name="Grigoriev I.V."/>
            <person name="Miller A.N."/>
            <person name="O'Donnell K."/>
            <person name="Stajich J.E."/>
            <person name="Bonito G."/>
        </authorList>
    </citation>
    <scope>NUCLEOTIDE SEQUENCE</scope>
    <source>
        <strain evidence="14">BC1065</strain>
    </source>
</reference>
<dbReference type="Proteomes" id="UP000807716">
    <property type="component" value="Unassembled WGS sequence"/>
</dbReference>
<dbReference type="NCBIfam" id="TIGR00163">
    <property type="entry name" value="PS_decarb"/>
    <property type="match status" value="1"/>
</dbReference>
<feature type="chain" id="PRO_5040553987" description="Phosphatidylserine decarboxylase 1 beta chain" evidence="12">
    <location>
        <begin position="1"/>
        <end position="459"/>
    </location>
</feature>
<protein>
    <recommendedName>
        <fullName evidence="12">Phosphatidylserine decarboxylase proenzyme 1, mitochondrial</fullName>
        <ecNumber evidence="12">4.1.1.65</ecNumber>
    </recommendedName>
    <component>
        <recommendedName>
            <fullName evidence="12">Phosphatidylserine decarboxylase 1 beta chain</fullName>
        </recommendedName>
    </component>
    <component>
        <recommendedName>
            <fullName evidence="12">Phosphatidylserine decarboxylase 1 alpha chain</fullName>
        </recommendedName>
    </component>
</protein>
<comment type="subunit">
    <text evidence="12">Heterodimer of a large membrane-associated beta subunit and a small pyruvoyl-containing alpha subunit.</text>
</comment>
<evidence type="ECO:0000256" key="3">
    <source>
        <dbReference type="ARBA" id="ARBA00022692"/>
    </source>
</evidence>
<keyword evidence="12" id="KW-0865">Zymogen</keyword>
<comment type="pathway">
    <text evidence="12">Phospholipid metabolism; phosphatidylethanolamine biosynthesis; phosphatidylethanolamine from CDP-diacylglycerol: step 2/2.</text>
</comment>
<evidence type="ECO:0000256" key="12">
    <source>
        <dbReference type="HAMAP-Rule" id="MF_03208"/>
    </source>
</evidence>
<evidence type="ECO:0000256" key="2">
    <source>
        <dbReference type="ARBA" id="ARBA00022516"/>
    </source>
</evidence>
<comment type="subcellular location">
    <molecule>Phosphatidylserine decarboxylase 1 alpha chain</molecule>
    <subcellularLocation>
        <location evidence="12">Mitochondrion inner membrane</location>
        <topology evidence="12">Peripheral membrane protein</topology>
        <orientation evidence="12">Intermembrane side</orientation>
    </subcellularLocation>
    <text evidence="12">Anchored to the mitochondrial inner membrane through its interaction with the integral membrane beta chain.</text>
</comment>
<feature type="active site" description="Charge relay system; for autoendoproteolytic cleavage activity" evidence="12">
    <location>
        <position position="460"/>
    </location>
</feature>
<dbReference type="InterPro" id="IPR003817">
    <property type="entry name" value="PS_Dcarbxylase"/>
</dbReference>
<keyword evidence="12" id="KW-0496">Mitochondrion</keyword>
<feature type="topological domain" description="Mitochondrial intermembrane" evidence="12">
    <location>
        <begin position="103"/>
        <end position="495"/>
    </location>
</feature>
<keyword evidence="4 12" id="KW-0210">Decarboxylase</keyword>
<dbReference type="GO" id="GO:0016540">
    <property type="term" value="P:protein autoprocessing"/>
    <property type="evidence" value="ECO:0007669"/>
    <property type="project" value="UniProtKB-UniRule"/>
</dbReference>
<comment type="similarity">
    <text evidence="12">Belongs to the phosphatidylserine decarboxylase family. PSD-B subfamily. Eukaryotic type I sub-subfamily.</text>
</comment>
<keyword evidence="8 12" id="KW-0594">Phospholipid biosynthesis</keyword>
<evidence type="ECO:0000256" key="1">
    <source>
        <dbReference type="ARBA" id="ARBA00005189"/>
    </source>
</evidence>
<keyword evidence="9 12" id="KW-0456">Lyase</keyword>
<evidence type="ECO:0000313" key="14">
    <source>
        <dbReference type="EMBL" id="KAG0266272.1"/>
    </source>
</evidence>
<keyword evidence="3 12" id="KW-0812">Transmembrane</keyword>
<evidence type="ECO:0000256" key="13">
    <source>
        <dbReference type="SAM" id="MobiDB-lite"/>
    </source>
</evidence>
<feature type="compositionally biased region" description="Basic and acidic residues" evidence="13">
    <location>
        <begin position="301"/>
        <end position="319"/>
    </location>
</feature>
<keyword evidence="10 12" id="KW-1208">Phospholipid metabolism</keyword>
<keyword evidence="11 12" id="KW-0670">Pyruvate</keyword>
<sequence length="495" mass="56010">MQLWSPASSHAQRAPLYWRACSARASPVALAARTRVLSQRSFQSSSKTYSQQHQQQTGQQEPSSYFGRIRKAWKETPIKWKPIPIGLGLAFIAFLQYNKIMRREAERYQDHTAKPVIVGPWTVHIISELPLKTISQLWGAFNSITLPMWFRVPGFKLYSWIFGCNLDEMKDPNLKHYKDLSEFFYRELKDGARPVDTHAELVSPADGRVLHFGIVDGERVEQIKGMSYRLDHFLGERGKADEVADMLVSTHAANVVDEKEFAEVNGIPYSLDSLLGHDKQQQMEHKDVDAEGNIVPAAGDNKSDSSSDIKGNAGRDESIKAPQTLRPGNALFFCVIYLAPGDYHRFHSPTNWVAESRRHFSGELYSVSPWMVKQLQDLFVLNERVVLLGRWRHGFFSMVPVGATNVGSIVLNFDKELRTNRREDRYRRGYGELSYQGMSKTLGGLPLRVGEEMGGFKLGSTVVLVFEAPREFTFTLEAGQTVRMGQSLGRCIESS</sequence>
<feature type="modified residue" description="Pyruvic acid (Ser); by autocatalysis" evidence="12">
    <location>
        <position position="460"/>
    </location>
</feature>
<dbReference type="GO" id="GO:0006646">
    <property type="term" value="P:phosphatidylethanolamine biosynthetic process"/>
    <property type="evidence" value="ECO:0007669"/>
    <property type="project" value="UniProtKB-UniRule"/>
</dbReference>
<comment type="PTM">
    <text evidence="12">Is synthesized initially as an inactive proenzyme. Formation of the active enzyme involves a self-maturation process in which the active site pyruvoyl group is generated from an internal serine residue via an autocatalytic post-translational modification. Two non-identical subunits are generated from the proenzyme in this reaction, and the pyruvate is formed at the N-terminus of the alpha chain, which is derived from the carboxyl end of the proenzyme. The autoendoproteolytic cleavage occurs by a canonical serine protease mechanism, in which the side chain hydroxyl group of the serine supplies its oxygen atom to form the C-terminus of the beta chain, while the remainder of the serine residue undergoes an oxidative deamination to produce ammonia and the pyruvoyl prosthetic group on the alpha chain. During this reaction, the Ser that is part of the protease active site of the proenzyme becomes the pyruvoyl prosthetic group, which constitutes an essential element of the active site of the mature decarboxylase.</text>
</comment>
<evidence type="ECO:0000256" key="10">
    <source>
        <dbReference type="ARBA" id="ARBA00023264"/>
    </source>
</evidence>
<dbReference type="PANTHER" id="PTHR10067">
    <property type="entry name" value="PHOSPHATIDYLSERINE DECARBOXYLASE"/>
    <property type="match status" value="1"/>
</dbReference>
<comment type="pathway">
    <text evidence="1">Lipid metabolism.</text>
</comment>
<comment type="caution">
    <text evidence="14">The sequence shown here is derived from an EMBL/GenBank/DDBJ whole genome shotgun (WGS) entry which is preliminary data.</text>
</comment>
<dbReference type="GO" id="GO:0004609">
    <property type="term" value="F:phosphatidylserine decarboxylase activity"/>
    <property type="evidence" value="ECO:0007669"/>
    <property type="project" value="UniProtKB-UniRule"/>
</dbReference>
<proteinExistence type="inferred from homology"/>
<feature type="active site" description="Charge relay system; for autoendoproteolytic cleavage activity" evidence="12">
    <location>
        <position position="347"/>
    </location>
</feature>
<comment type="catalytic activity">
    <reaction evidence="12">
        <text>a 1,2-diacyl-sn-glycero-3-phospho-L-serine + H(+) = a 1,2-diacyl-sn-glycero-3-phosphoethanolamine + CO2</text>
        <dbReference type="Rhea" id="RHEA:20828"/>
        <dbReference type="ChEBI" id="CHEBI:15378"/>
        <dbReference type="ChEBI" id="CHEBI:16526"/>
        <dbReference type="ChEBI" id="CHEBI:57262"/>
        <dbReference type="ChEBI" id="CHEBI:64612"/>
        <dbReference type="EC" id="4.1.1.65"/>
    </reaction>
</comment>
<dbReference type="OrthoDB" id="4330at2759"/>
<evidence type="ECO:0000256" key="7">
    <source>
        <dbReference type="ARBA" id="ARBA00023136"/>
    </source>
</evidence>
<dbReference type="Pfam" id="PF02666">
    <property type="entry name" value="PS_Dcarbxylase"/>
    <property type="match status" value="2"/>
</dbReference>
<dbReference type="EC" id="4.1.1.65" evidence="12"/>
<evidence type="ECO:0000256" key="8">
    <source>
        <dbReference type="ARBA" id="ARBA00023209"/>
    </source>
</evidence>
<dbReference type="HAMAP" id="MF_03208">
    <property type="entry name" value="PS_decarb_PSD_B_type1_euk"/>
    <property type="match status" value="1"/>
</dbReference>
<evidence type="ECO:0000256" key="4">
    <source>
        <dbReference type="ARBA" id="ARBA00022793"/>
    </source>
</evidence>
<name>A0A9P6QDJ1_9FUNG</name>
<evidence type="ECO:0000256" key="5">
    <source>
        <dbReference type="ARBA" id="ARBA00022989"/>
    </source>
</evidence>
<evidence type="ECO:0000313" key="15">
    <source>
        <dbReference type="Proteomes" id="UP000807716"/>
    </source>
</evidence>
<evidence type="ECO:0000256" key="6">
    <source>
        <dbReference type="ARBA" id="ARBA00023098"/>
    </source>
</evidence>
<keyword evidence="12" id="KW-0999">Mitochondrion inner membrane</keyword>
<comment type="function">
    <text evidence="12">Catalyzes the formation of phosphatidylethanolamine (PtdEtn) from phosphatidylserine (PtdSer). Plays a central role in phospholipid metabolism and in the interorganelle trafficking of phosphatidylserine.</text>
</comment>
<feature type="topological domain" description="Mitochondrial matrix" evidence="12">
    <location>
        <begin position="1"/>
        <end position="83"/>
    </location>
</feature>
<comment type="cofactor">
    <cofactor evidence="12">
        <name>pyruvate</name>
        <dbReference type="ChEBI" id="CHEBI:15361"/>
    </cofactor>
    <text evidence="12">Binds 1 pyruvoyl group covalently per subunit.</text>
</comment>
<dbReference type="GO" id="GO:0005743">
    <property type="term" value="C:mitochondrial inner membrane"/>
    <property type="evidence" value="ECO:0007669"/>
    <property type="project" value="UniProtKB-SubCell"/>
</dbReference>
<dbReference type="InterPro" id="IPR033177">
    <property type="entry name" value="PSD-B"/>
</dbReference>
<comment type="subcellular location">
    <molecule>Phosphatidylserine decarboxylase 1 beta chain</molecule>
    <subcellularLocation>
        <location evidence="12">Mitochondrion inner membrane</location>
        <topology evidence="12">Single-pass membrane protein</topology>
        <orientation evidence="12">Intermembrane side</orientation>
    </subcellularLocation>
</comment>
<keyword evidence="5 12" id="KW-1133">Transmembrane helix</keyword>
<feature type="chain" id="PRO_5040553988" description="Phosphatidylserine decarboxylase 1 alpha chain" evidence="12">
    <location>
        <begin position="460"/>
        <end position="495"/>
    </location>
</feature>
<keyword evidence="2 12" id="KW-0444">Lipid biosynthesis</keyword>
<keyword evidence="6 12" id="KW-0443">Lipid metabolism</keyword>
<dbReference type="AlphaFoldDB" id="A0A9P6QDJ1"/>
<evidence type="ECO:0000256" key="11">
    <source>
        <dbReference type="ARBA" id="ARBA00023317"/>
    </source>
</evidence>
<accession>A0A9P6QDJ1</accession>
<gene>
    <name evidence="12 14" type="primary">PSD1</name>
    <name evidence="14" type="ORF">DFQ27_009899</name>
</gene>
<dbReference type="PANTHER" id="PTHR10067:SF6">
    <property type="entry name" value="PHOSPHATIDYLSERINE DECARBOXYLASE PROENZYME, MITOCHONDRIAL"/>
    <property type="match status" value="1"/>
</dbReference>
<dbReference type="EMBL" id="JAAAJB010000097">
    <property type="protein sequence ID" value="KAG0266272.1"/>
    <property type="molecule type" value="Genomic_DNA"/>
</dbReference>
<keyword evidence="7 12" id="KW-0472">Membrane</keyword>
<feature type="active site" description="Charge relay system; for autoendoproteolytic cleavage activity" evidence="12">
    <location>
        <position position="206"/>
    </location>
</feature>
<feature type="region of interest" description="Disordered" evidence="13">
    <location>
        <begin position="293"/>
        <end position="320"/>
    </location>
</feature>
<keyword evidence="15" id="KW-1185">Reference proteome</keyword>
<dbReference type="InterPro" id="IPR033661">
    <property type="entry name" value="PSD_type1_euk"/>
</dbReference>